<keyword evidence="3" id="KW-0812">Transmembrane</keyword>
<evidence type="ECO:0000256" key="2">
    <source>
        <dbReference type="ARBA" id="ARBA00023157"/>
    </source>
</evidence>
<keyword evidence="3" id="KW-1133">Transmembrane helix</keyword>
<evidence type="ECO:0000256" key="4">
    <source>
        <dbReference type="SAM" id="SignalP"/>
    </source>
</evidence>
<evidence type="ECO:0000259" key="5">
    <source>
        <dbReference type="PROSITE" id="PS51034"/>
    </source>
</evidence>
<organism evidence="6 7">
    <name type="scientific">Danionella cerebrum</name>
    <dbReference type="NCBI Taxonomy" id="2873325"/>
    <lineage>
        <taxon>Eukaryota</taxon>
        <taxon>Metazoa</taxon>
        <taxon>Chordata</taxon>
        <taxon>Craniata</taxon>
        <taxon>Vertebrata</taxon>
        <taxon>Euteleostomi</taxon>
        <taxon>Actinopterygii</taxon>
        <taxon>Neopterygii</taxon>
        <taxon>Teleostei</taxon>
        <taxon>Ostariophysi</taxon>
        <taxon>Cypriniformes</taxon>
        <taxon>Danionidae</taxon>
        <taxon>Danioninae</taxon>
        <taxon>Danionella</taxon>
    </lineage>
</organism>
<dbReference type="Gene3D" id="2.60.40.4100">
    <property type="entry name" value="Zona pellucida, ZP-C domain"/>
    <property type="match status" value="2"/>
</dbReference>
<dbReference type="Pfam" id="PF00100">
    <property type="entry name" value="Zona_pellucida"/>
    <property type="match status" value="2"/>
</dbReference>
<dbReference type="Pfam" id="PF23344">
    <property type="entry name" value="ZP-N"/>
    <property type="match status" value="1"/>
</dbReference>
<dbReference type="Gene3D" id="2.60.40.3210">
    <property type="entry name" value="Zona pellucida, ZP-N domain"/>
    <property type="match status" value="2"/>
</dbReference>
<feature type="signal peptide" evidence="4">
    <location>
        <begin position="1"/>
        <end position="19"/>
    </location>
</feature>
<dbReference type="InterPro" id="IPR055356">
    <property type="entry name" value="ZP-N"/>
</dbReference>
<name>A0A553QTU6_9TELE</name>
<gene>
    <name evidence="6" type="ORF">DNTS_014805</name>
</gene>
<keyword evidence="1 4" id="KW-0732">Signal</keyword>
<comment type="caution">
    <text evidence="6">The sequence shown here is derived from an EMBL/GenBank/DDBJ whole genome shotgun (WGS) entry which is preliminary data.</text>
</comment>
<evidence type="ECO:0000313" key="6">
    <source>
        <dbReference type="EMBL" id="TRY93390.1"/>
    </source>
</evidence>
<evidence type="ECO:0000256" key="1">
    <source>
        <dbReference type="ARBA" id="ARBA00022729"/>
    </source>
</evidence>
<reference evidence="6 7" key="1">
    <citation type="journal article" date="2019" name="Sci. Data">
        <title>Hybrid genome assembly and annotation of Danionella translucida.</title>
        <authorList>
            <person name="Kadobianskyi M."/>
            <person name="Schulze L."/>
            <person name="Schuelke M."/>
            <person name="Judkewitz B."/>
        </authorList>
    </citation>
    <scope>NUCLEOTIDE SEQUENCE [LARGE SCALE GENOMIC DNA]</scope>
    <source>
        <strain evidence="6 7">Bolton</strain>
    </source>
</reference>
<feature type="domain" description="ZP" evidence="5">
    <location>
        <begin position="358"/>
        <end position="603"/>
    </location>
</feature>
<dbReference type="Proteomes" id="UP000316079">
    <property type="component" value="Unassembled WGS sequence"/>
</dbReference>
<accession>A0A553QTU6</accession>
<evidence type="ECO:0000256" key="3">
    <source>
        <dbReference type="SAM" id="Phobius"/>
    </source>
</evidence>
<dbReference type="InterPro" id="IPR055355">
    <property type="entry name" value="ZP-C"/>
</dbReference>
<feature type="transmembrane region" description="Helical" evidence="3">
    <location>
        <begin position="1385"/>
        <end position="1405"/>
    </location>
</feature>
<proteinExistence type="predicted"/>
<dbReference type="OrthoDB" id="10063988at2759"/>
<feature type="domain" description="ZP" evidence="5">
    <location>
        <begin position="1074"/>
        <end position="1338"/>
    </location>
</feature>
<dbReference type="PANTHER" id="PTHR14002:SF59">
    <property type="entry name" value="CUB AND ZONA PELLUCIDA-LIKE DOMAIN-CONTAINING PROTEIN 1-RELATED"/>
    <property type="match status" value="1"/>
</dbReference>
<dbReference type="STRING" id="623744.A0A553QTU6"/>
<keyword evidence="7" id="KW-1185">Reference proteome</keyword>
<dbReference type="SMART" id="SM00241">
    <property type="entry name" value="ZP"/>
    <property type="match status" value="2"/>
</dbReference>
<sequence length="1422" mass="157112">MALRDSMMMLLLLISLNSAVVVGSAGLSGASVTFMSGNQFPDGSQEMHIYYRDSSRGPCSSQIRWLCESGACGILTTTAPASVPANLNQSQWCQHEGHLTTNITSSNPVVLRSTGCCWEDNIHGVGGWVLRMHLHTGQRSDTRSPNRSPISATIPNIRIPQNCFQNLQLLAHDPDGDFVRCKFNDANCTTCHEHPNVHIQEKSCTLHKAGSLALGVHVFELLLEDYPVTNITVSDDNGALVNNVFNNSNNSLPLSQVPLQFAVETLGQAHKIMIRTQITDNSLYNFQVSGPTNMSVSLSSESSQVMKAILTWTPQETDLYHDVPVCFTAEALHSQSEMRCIVVVVAKARVLSGEAKVTCDNNSISVVVSKGSMDGIDQAWLQLRDPTCSLSSNQTHIMGTMSLNTCGTTMDDTGDFLIFKNEINSFESPDAVITRRNQVKFGFSCQYPKIASVSNGYVNHKSDYIFTESSFGTFGYSFEVFTDSSFSSQLDSSLYPVQVQLMDHIFMGIIAHTALPKVMLFVESCRATPEDNAFSSLFYEIIKNGCILDETLMVYSANSTKYNFEIQAFKFTGGFDEVYISCSVILCAKDSPNSRCAQGCLDQSALRQRRDVSQETARHFISQGPIRVARQTGNMMMMMSLAVVLNLLFLVSSVSAGHHYGGSVTFSPKGTNADGSMRVEFRFKRTYDWCSYSYWYCSSGNCGSESNTEHGTIDSSLNGRSGYTNSWCQAETVVIRNIFGNTPFDLIDSSCCWVPTVNSVFNWFFQTHVDLGIRSDTHQPNRSPVITTLQFLRVPKNCPRTYRLIAFDPDKDQVKCRYGTQQSVECDRCDQPQGFSLNQDACTLDYGFSYSTGVYGFELVIEDFAMKHTTLAYTDGSSSSSSSNLLHKLQLLPLCLGGGGNNNSSNLLHKLQLLPLCLGGGGNNSSSSSSKLLHKLLHLLLCLGGGGNNNRKRQLLLLYRGGYKSNRQPVLHQQQRNGGGGSGTQMQLQQAHLSLDSDAPSCTEGHYIPHFVSPTPGYGDEITAAPLRELEIRVKAVAALAIGPLNITKHALSTGEYAIRWTPRREDLGEHFAVCFVAESTSGGTIYQSEMRCVIITVGGQNVDAHVICSGTNIAVEIAQLHSVGLHKDYLRLNDPACTLDSNGTHEDEQYIIFKNLIISTDDPNGIITRKHEVEIEVSCRYEKKNNISLEFNAIRHRTTVTEKGFGTLTYSFGLYQTAAFYRELDVTTYAAEYELGEMIYMQIESQSSINNTELFVDSCVATPYNDPNDRTHYTIIQNGCILDETVEIYTSHQPMVRFGLQAFQFIGMHEQVFISCSVIMCEVNNPNTRCSQGCINSTVAPMIHHHRKRDVPIQTGSHFVSQGPLRLKRNAEHEVSSTSLNLNLAFVAGCLLAATGMLCGVLIYRTRKSEVKYQPLKSDDI</sequence>
<keyword evidence="2" id="KW-1015">Disulfide bond</keyword>
<protein>
    <recommendedName>
        <fullName evidence="5">ZP domain-containing protein</fullName>
    </recommendedName>
</protein>
<dbReference type="PANTHER" id="PTHR14002">
    <property type="entry name" value="ENDOGLIN/TGF-BETA RECEPTOR TYPE III"/>
    <property type="match status" value="1"/>
</dbReference>
<dbReference type="InterPro" id="IPR001507">
    <property type="entry name" value="ZP_dom"/>
</dbReference>
<feature type="chain" id="PRO_5022026489" description="ZP domain-containing protein" evidence="4">
    <location>
        <begin position="20"/>
        <end position="1422"/>
    </location>
</feature>
<dbReference type="EMBL" id="SRMA01025545">
    <property type="protein sequence ID" value="TRY93390.1"/>
    <property type="molecule type" value="Genomic_DNA"/>
</dbReference>
<evidence type="ECO:0000313" key="7">
    <source>
        <dbReference type="Proteomes" id="UP000316079"/>
    </source>
</evidence>
<dbReference type="PROSITE" id="PS51034">
    <property type="entry name" value="ZP_2"/>
    <property type="match status" value="2"/>
</dbReference>
<keyword evidence="3" id="KW-0472">Membrane</keyword>
<dbReference type="InterPro" id="IPR042235">
    <property type="entry name" value="ZP-C_dom"/>
</dbReference>